<name>A0A0M3J2A6_ANISI</name>
<gene>
    <name evidence="1" type="ORF">ASIM_LOCUS1537</name>
</gene>
<evidence type="ECO:0000313" key="2">
    <source>
        <dbReference type="Proteomes" id="UP000267096"/>
    </source>
</evidence>
<dbReference type="WBParaSite" id="ASIM_0000166401-mRNA-1">
    <property type="protein sequence ID" value="ASIM_0000166401-mRNA-1"/>
    <property type="gene ID" value="ASIM_0000166401"/>
</dbReference>
<accession>A0A0M3J2A6</accession>
<organism evidence="3">
    <name type="scientific">Anisakis simplex</name>
    <name type="common">Herring worm</name>
    <dbReference type="NCBI Taxonomy" id="6269"/>
    <lineage>
        <taxon>Eukaryota</taxon>
        <taxon>Metazoa</taxon>
        <taxon>Ecdysozoa</taxon>
        <taxon>Nematoda</taxon>
        <taxon>Chromadorea</taxon>
        <taxon>Rhabditida</taxon>
        <taxon>Spirurina</taxon>
        <taxon>Ascaridomorpha</taxon>
        <taxon>Ascaridoidea</taxon>
        <taxon>Anisakidae</taxon>
        <taxon>Anisakis</taxon>
        <taxon>Anisakis simplex complex</taxon>
    </lineage>
</organism>
<sequence>NDNIIDHEPLYSKSFVWDWPFSEDRQAQGFLSEDKFYVCLPFNNGGTGESKGTLKKFEKISGVDYIWTLGLCNSGFMGTCFWRIEIQILRDLNMLTVNASRDVARPDETNKRLKRIRKVYRLPNHYDISTLHTETYDWAVVIEVYRRTDKKFGRPMRIQRADTIV</sequence>
<reference evidence="1 2" key="2">
    <citation type="submission" date="2018-11" db="EMBL/GenBank/DDBJ databases">
        <authorList>
            <consortium name="Pathogen Informatics"/>
        </authorList>
    </citation>
    <scope>NUCLEOTIDE SEQUENCE [LARGE SCALE GENOMIC DNA]</scope>
</reference>
<evidence type="ECO:0000313" key="3">
    <source>
        <dbReference type="WBParaSite" id="ASIM_0000166401-mRNA-1"/>
    </source>
</evidence>
<dbReference type="AlphaFoldDB" id="A0A0M3J2A6"/>
<dbReference type="EMBL" id="UYRR01001667">
    <property type="protein sequence ID" value="VDK18862.1"/>
    <property type="molecule type" value="Genomic_DNA"/>
</dbReference>
<evidence type="ECO:0000313" key="1">
    <source>
        <dbReference type="EMBL" id="VDK18862.1"/>
    </source>
</evidence>
<keyword evidence="2" id="KW-1185">Reference proteome</keyword>
<reference evidence="3" key="1">
    <citation type="submission" date="2017-02" db="UniProtKB">
        <authorList>
            <consortium name="WormBaseParasite"/>
        </authorList>
    </citation>
    <scope>IDENTIFICATION</scope>
</reference>
<dbReference type="OrthoDB" id="5824332at2759"/>
<dbReference type="Proteomes" id="UP000267096">
    <property type="component" value="Unassembled WGS sequence"/>
</dbReference>
<proteinExistence type="predicted"/>
<protein>
    <submittedName>
        <fullName evidence="3">MATH domain-containing protein</fullName>
    </submittedName>
</protein>